<sequence length="371" mass="40494">MGKKTNWTVTEDQTLCHAWLDASDLQLQTGDHKATNFWTSVHDLFQQKVESAAERPLNGLKIRWTRINRDSQKFALIFHEVQSHGMKIAQENSGQPGDAAAVALLTEQQWVEEAKDQFLKVHNSKFSFETCWKMLRYAPKWQQLVDNSSSRAPALTAPTFLTEETKNATEVLTTSVPHERAEQTQSSVDVAVSSPASQTTVSEHSSPTSETTSTPASTSTVSAAITAAASMAVAAAAAFAPSVTVTAPAASATTPTVPDVASPAADANAFAVSSGRHKRRVTQEPMDSGSYAPIHQFYGLANALVDEIKRHNDLLEDQNAIALLRVDPDMIADSDGRNSFHVLRNRYLKRARTTSNDHSNTHHQEMTNSVV</sequence>
<evidence type="ECO:0000256" key="1">
    <source>
        <dbReference type="SAM" id="MobiDB-lite"/>
    </source>
</evidence>
<proteinExistence type="predicted"/>
<dbReference type="AlphaFoldDB" id="A0A8T1X8V6"/>
<dbReference type="PANTHER" id="PTHR45023:SF4">
    <property type="entry name" value="GLYCINE-RICH PROTEIN-RELATED"/>
    <property type="match status" value="1"/>
</dbReference>
<feature type="region of interest" description="Disordered" evidence="1">
    <location>
        <begin position="352"/>
        <end position="371"/>
    </location>
</feature>
<feature type="compositionally biased region" description="Low complexity" evidence="1">
    <location>
        <begin position="186"/>
        <end position="217"/>
    </location>
</feature>
<organism evidence="2 3">
    <name type="scientific">Phytophthora boehmeriae</name>
    <dbReference type="NCBI Taxonomy" id="109152"/>
    <lineage>
        <taxon>Eukaryota</taxon>
        <taxon>Sar</taxon>
        <taxon>Stramenopiles</taxon>
        <taxon>Oomycota</taxon>
        <taxon>Peronosporomycetes</taxon>
        <taxon>Peronosporales</taxon>
        <taxon>Peronosporaceae</taxon>
        <taxon>Phytophthora</taxon>
    </lineage>
</organism>
<keyword evidence="3" id="KW-1185">Reference proteome</keyword>
<name>A0A8T1X8V6_9STRA</name>
<evidence type="ECO:0000313" key="3">
    <source>
        <dbReference type="Proteomes" id="UP000693981"/>
    </source>
</evidence>
<dbReference type="EMBL" id="JAGDFL010000001">
    <property type="protein sequence ID" value="KAG7402316.1"/>
    <property type="molecule type" value="Genomic_DNA"/>
</dbReference>
<evidence type="ECO:0000313" key="2">
    <source>
        <dbReference type="EMBL" id="KAG7402316.1"/>
    </source>
</evidence>
<accession>A0A8T1X8V6</accession>
<evidence type="ECO:0008006" key="4">
    <source>
        <dbReference type="Google" id="ProtNLM"/>
    </source>
</evidence>
<comment type="caution">
    <text evidence="2">The sequence shown here is derived from an EMBL/GenBank/DDBJ whole genome shotgun (WGS) entry which is preliminary data.</text>
</comment>
<dbReference type="OrthoDB" id="2507178at2759"/>
<dbReference type="Proteomes" id="UP000693981">
    <property type="component" value="Unassembled WGS sequence"/>
</dbReference>
<reference evidence="2" key="1">
    <citation type="submission" date="2021-02" db="EMBL/GenBank/DDBJ databases">
        <authorList>
            <person name="Palmer J.M."/>
        </authorList>
    </citation>
    <scope>NUCLEOTIDE SEQUENCE</scope>
    <source>
        <strain evidence="2">SCRP23</strain>
    </source>
</reference>
<feature type="region of interest" description="Disordered" evidence="1">
    <location>
        <begin position="174"/>
        <end position="217"/>
    </location>
</feature>
<protein>
    <recommendedName>
        <fullName evidence="4">No apical meristem-associated C-terminal domain-containing protein</fullName>
    </recommendedName>
</protein>
<gene>
    <name evidence="2" type="ORF">PHYBOEH_000024</name>
</gene>
<dbReference type="PANTHER" id="PTHR45023">
    <property type="match status" value="1"/>
</dbReference>